<protein>
    <submittedName>
        <fullName evidence="1">Uncharacterized protein</fullName>
    </submittedName>
</protein>
<comment type="caution">
    <text evidence="1">The sequence shown here is derived from an EMBL/GenBank/DDBJ whole genome shotgun (WGS) entry which is preliminary data.</text>
</comment>
<gene>
    <name evidence="1" type="ORF">BpHYR1_030346</name>
</gene>
<accession>A0A3M7RBN1</accession>
<dbReference type="EMBL" id="REGN01003753">
    <property type="protein sequence ID" value="RNA20956.1"/>
    <property type="molecule type" value="Genomic_DNA"/>
</dbReference>
<evidence type="ECO:0000313" key="1">
    <source>
        <dbReference type="EMBL" id="RNA20956.1"/>
    </source>
</evidence>
<reference evidence="1 2" key="1">
    <citation type="journal article" date="2018" name="Sci. Rep.">
        <title>Genomic signatures of local adaptation to the degree of environmental predictability in rotifers.</title>
        <authorList>
            <person name="Franch-Gras L."/>
            <person name="Hahn C."/>
            <person name="Garcia-Roger E.M."/>
            <person name="Carmona M.J."/>
            <person name="Serra M."/>
            <person name="Gomez A."/>
        </authorList>
    </citation>
    <scope>NUCLEOTIDE SEQUENCE [LARGE SCALE GENOMIC DNA]</scope>
    <source>
        <strain evidence="1">HYR1</strain>
    </source>
</reference>
<evidence type="ECO:0000313" key="2">
    <source>
        <dbReference type="Proteomes" id="UP000276133"/>
    </source>
</evidence>
<dbReference type="Proteomes" id="UP000276133">
    <property type="component" value="Unassembled WGS sequence"/>
</dbReference>
<sequence length="113" mass="13388">MESKIKDSPFNRTSLVSILFFCYSIKRKKSDLVEFTAKRRFLEDHHFALTLLFFCYSIKRKKSDLVEFIAKRRFLVDHHLALVWHRLCSWIANRLNTGISTAISKTAFFVNVQ</sequence>
<proteinExistence type="predicted"/>
<dbReference type="AlphaFoldDB" id="A0A3M7RBN1"/>
<name>A0A3M7RBN1_BRAPC</name>
<organism evidence="1 2">
    <name type="scientific">Brachionus plicatilis</name>
    <name type="common">Marine rotifer</name>
    <name type="synonym">Brachionus muelleri</name>
    <dbReference type="NCBI Taxonomy" id="10195"/>
    <lineage>
        <taxon>Eukaryota</taxon>
        <taxon>Metazoa</taxon>
        <taxon>Spiralia</taxon>
        <taxon>Gnathifera</taxon>
        <taxon>Rotifera</taxon>
        <taxon>Eurotatoria</taxon>
        <taxon>Monogononta</taxon>
        <taxon>Pseudotrocha</taxon>
        <taxon>Ploima</taxon>
        <taxon>Brachionidae</taxon>
        <taxon>Brachionus</taxon>
    </lineage>
</organism>
<keyword evidence="2" id="KW-1185">Reference proteome</keyword>